<keyword evidence="1" id="KW-0812">Transmembrane</keyword>
<feature type="transmembrane region" description="Helical" evidence="1">
    <location>
        <begin position="6"/>
        <end position="26"/>
    </location>
</feature>
<sequence length="50" mass="6061">MSFSCYLILLLPHCYLIFFSRFVYFLHNTPIFHFDPLQAINKSSMFWTPL</sequence>
<dbReference type="EMBL" id="CM027680">
    <property type="protein sequence ID" value="KAG0547451.1"/>
    <property type="molecule type" value="Genomic_DNA"/>
</dbReference>
<evidence type="ECO:0000313" key="2">
    <source>
        <dbReference type="EMBL" id="KAG0547451.1"/>
    </source>
</evidence>
<keyword evidence="1" id="KW-1133">Transmembrane helix</keyword>
<evidence type="ECO:0000313" key="3">
    <source>
        <dbReference type="Proteomes" id="UP000807115"/>
    </source>
</evidence>
<proteinExistence type="predicted"/>
<reference evidence="2" key="1">
    <citation type="journal article" date="2019" name="BMC Genomics">
        <title>A new reference genome for Sorghum bicolor reveals high levels of sequence similarity between sweet and grain genotypes: implications for the genetics of sugar metabolism.</title>
        <authorList>
            <person name="Cooper E.A."/>
            <person name="Brenton Z.W."/>
            <person name="Flinn B.S."/>
            <person name="Jenkins J."/>
            <person name="Shu S."/>
            <person name="Flowers D."/>
            <person name="Luo F."/>
            <person name="Wang Y."/>
            <person name="Xia P."/>
            <person name="Barry K."/>
            <person name="Daum C."/>
            <person name="Lipzen A."/>
            <person name="Yoshinaga Y."/>
            <person name="Schmutz J."/>
            <person name="Saski C."/>
            <person name="Vermerris W."/>
            <person name="Kresovich S."/>
        </authorList>
    </citation>
    <scope>NUCLEOTIDE SEQUENCE</scope>
</reference>
<evidence type="ECO:0000256" key="1">
    <source>
        <dbReference type="SAM" id="Phobius"/>
    </source>
</evidence>
<comment type="caution">
    <text evidence="2">The sequence shown here is derived from an EMBL/GenBank/DDBJ whole genome shotgun (WGS) entry which is preliminary data.</text>
</comment>
<protein>
    <submittedName>
        <fullName evidence="2">Uncharacterized protein</fullName>
    </submittedName>
</protein>
<keyword evidence="1" id="KW-0472">Membrane</keyword>
<gene>
    <name evidence="2" type="ORF">BDA96_01G081300</name>
</gene>
<reference evidence="2" key="2">
    <citation type="submission" date="2020-10" db="EMBL/GenBank/DDBJ databases">
        <authorList>
            <person name="Cooper E.A."/>
            <person name="Brenton Z.W."/>
            <person name="Flinn B.S."/>
            <person name="Jenkins J."/>
            <person name="Shu S."/>
            <person name="Flowers D."/>
            <person name="Luo F."/>
            <person name="Wang Y."/>
            <person name="Xia P."/>
            <person name="Barry K."/>
            <person name="Daum C."/>
            <person name="Lipzen A."/>
            <person name="Yoshinaga Y."/>
            <person name="Schmutz J."/>
            <person name="Saski C."/>
            <person name="Vermerris W."/>
            <person name="Kresovich S."/>
        </authorList>
    </citation>
    <scope>NUCLEOTIDE SEQUENCE</scope>
</reference>
<accession>A0A921UZH1</accession>
<dbReference type="AlphaFoldDB" id="A0A921UZH1"/>
<name>A0A921UZH1_SORBI</name>
<organism evidence="2 3">
    <name type="scientific">Sorghum bicolor</name>
    <name type="common">Sorghum</name>
    <name type="synonym">Sorghum vulgare</name>
    <dbReference type="NCBI Taxonomy" id="4558"/>
    <lineage>
        <taxon>Eukaryota</taxon>
        <taxon>Viridiplantae</taxon>
        <taxon>Streptophyta</taxon>
        <taxon>Embryophyta</taxon>
        <taxon>Tracheophyta</taxon>
        <taxon>Spermatophyta</taxon>
        <taxon>Magnoliopsida</taxon>
        <taxon>Liliopsida</taxon>
        <taxon>Poales</taxon>
        <taxon>Poaceae</taxon>
        <taxon>PACMAD clade</taxon>
        <taxon>Panicoideae</taxon>
        <taxon>Andropogonodae</taxon>
        <taxon>Andropogoneae</taxon>
        <taxon>Sorghinae</taxon>
        <taxon>Sorghum</taxon>
    </lineage>
</organism>
<dbReference type="Proteomes" id="UP000807115">
    <property type="component" value="Chromosome 1"/>
</dbReference>